<name>A0A847S007_9BACT</name>
<reference evidence="3 4" key="1">
    <citation type="submission" date="2020-04" db="EMBL/GenBank/DDBJ databases">
        <authorList>
            <person name="Yin C."/>
        </authorList>
    </citation>
    <scope>NUCLEOTIDE SEQUENCE [LARGE SCALE GENOMIC DNA]</scope>
    <source>
        <strain evidence="3 4">Ae27</strain>
    </source>
</reference>
<evidence type="ECO:0000313" key="4">
    <source>
        <dbReference type="Proteomes" id="UP000570474"/>
    </source>
</evidence>
<dbReference type="EMBL" id="JABAIA010000002">
    <property type="protein sequence ID" value="NLR66197.1"/>
    <property type="molecule type" value="Genomic_DNA"/>
</dbReference>
<feature type="transmembrane region" description="Helical" evidence="2">
    <location>
        <begin position="184"/>
        <end position="200"/>
    </location>
</feature>
<gene>
    <name evidence="3" type="ORF">HGH92_17965</name>
</gene>
<keyword evidence="2" id="KW-1133">Transmembrane helix</keyword>
<feature type="transmembrane region" description="Helical" evidence="2">
    <location>
        <begin position="114"/>
        <end position="132"/>
    </location>
</feature>
<feature type="transmembrane region" description="Helical" evidence="2">
    <location>
        <begin position="138"/>
        <end position="155"/>
    </location>
</feature>
<feature type="transmembrane region" description="Helical" evidence="2">
    <location>
        <begin position="52"/>
        <end position="74"/>
    </location>
</feature>
<protein>
    <recommendedName>
        <fullName evidence="5">DUF4401 domain-containing protein</fullName>
    </recommendedName>
</protein>
<feature type="transmembrane region" description="Helical" evidence="2">
    <location>
        <begin position="80"/>
        <end position="102"/>
    </location>
</feature>
<evidence type="ECO:0000313" key="3">
    <source>
        <dbReference type="EMBL" id="NLR66197.1"/>
    </source>
</evidence>
<feature type="transmembrane region" description="Helical" evidence="2">
    <location>
        <begin position="256"/>
        <end position="275"/>
    </location>
</feature>
<feature type="transmembrane region" description="Helical" evidence="2">
    <location>
        <begin position="282"/>
        <end position="301"/>
    </location>
</feature>
<feature type="transmembrane region" description="Helical" evidence="2">
    <location>
        <begin position="212"/>
        <end position="236"/>
    </location>
</feature>
<keyword evidence="2" id="KW-0812">Transmembrane</keyword>
<evidence type="ECO:0000256" key="2">
    <source>
        <dbReference type="SAM" id="Phobius"/>
    </source>
</evidence>
<keyword evidence="2" id="KW-0472">Membrane</keyword>
<comment type="caution">
    <text evidence="3">The sequence shown here is derived from an EMBL/GenBank/DDBJ whole genome shotgun (WGS) entry which is preliminary data.</text>
</comment>
<dbReference type="Proteomes" id="UP000570474">
    <property type="component" value="Unassembled WGS sequence"/>
</dbReference>
<dbReference type="RefSeq" id="WP_168872139.1">
    <property type="nucleotide sequence ID" value="NZ_JABAIA010000002.1"/>
</dbReference>
<sequence>MIAWPTTTLDNFDIQNEAAKAHRQGCISTETLEAVRAAHPAKLYTPHPITRVGLFILTTIVATFTAGFLVLLSITSESMSVFRVMLVIASLLCIGALEFAISQKGSYRSGINEALLWSAVGLLCTGIFLESHNTSEKTVALVVFGLTVLGTLRYADMVSSAVAYLSFLLLIFWQALYIPYGLQALPFLLMALSLAVYLIATKMEKRPALRHYADCLTLLRVLSLITLYMAGNYYVVRETTNSMFMLELKPGQGIPGGWIFWILTVVIPPLYIFLGVRKKDAVLLRTGIILIAMIVFTIRYYHSVMPLETAMVIGGLVLTGGAWALIRYLHTPKNGFTYAASDEPGMADRLKVESLIIAQTFTPGARPADTGTNFGGGSGGGGGASGDF</sequence>
<evidence type="ECO:0000256" key="1">
    <source>
        <dbReference type="SAM" id="MobiDB-lite"/>
    </source>
</evidence>
<organism evidence="3 4">
    <name type="scientific">Chitinophaga varians</name>
    <dbReference type="NCBI Taxonomy" id="2202339"/>
    <lineage>
        <taxon>Bacteria</taxon>
        <taxon>Pseudomonadati</taxon>
        <taxon>Bacteroidota</taxon>
        <taxon>Chitinophagia</taxon>
        <taxon>Chitinophagales</taxon>
        <taxon>Chitinophagaceae</taxon>
        <taxon>Chitinophaga</taxon>
    </lineage>
</organism>
<feature type="region of interest" description="Disordered" evidence="1">
    <location>
        <begin position="364"/>
        <end position="388"/>
    </location>
</feature>
<feature type="compositionally biased region" description="Gly residues" evidence="1">
    <location>
        <begin position="373"/>
        <end position="388"/>
    </location>
</feature>
<proteinExistence type="predicted"/>
<feature type="transmembrane region" description="Helical" evidence="2">
    <location>
        <begin position="307"/>
        <end position="326"/>
    </location>
</feature>
<keyword evidence="4" id="KW-1185">Reference proteome</keyword>
<dbReference type="AlphaFoldDB" id="A0A847S007"/>
<accession>A0A847S007</accession>
<evidence type="ECO:0008006" key="5">
    <source>
        <dbReference type="Google" id="ProtNLM"/>
    </source>
</evidence>